<comment type="caution">
    <text evidence="1">The sequence shown here is derived from an EMBL/GenBank/DDBJ whole genome shotgun (WGS) entry which is preliminary data.</text>
</comment>
<accession>A0AA87MRT1</accession>
<evidence type="ECO:0000313" key="2">
    <source>
        <dbReference type="Proteomes" id="UP000001343"/>
    </source>
</evidence>
<name>A0AA87MRT1_9LEPT</name>
<protein>
    <submittedName>
        <fullName evidence="1">Uncharacterized protein</fullName>
    </submittedName>
</protein>
<sequence length="37" mass="4419">MNKLRLRTCSKTSEYRNLDENLSVIKYARKLSKECNL</sequence>
<gene>
    <name evidence="1" type="ORF">LEP1GSC125_1364</name>
</gene>
<dbReference type="Proteomes" id="UP000001343">
    <property type="component" value="Unassembled WGS sequence"/>
</dbReference>
<evidence type="ECO:0000313" key="1">
    <source>
        <dbReference type="EMBL" id="EKS00677.1"/>
    </source>
</evidence>
<organism evidence="1 2">
    <name type="scientific">Leptospira mayottensis 200901122</name>
    <dbReference type="NCBI Taxonomy" id="1193010"/>
    <lineage>
        <taxon>Bacteria</taxon>
        <taxon>Pseudomonadati</taxon>
        <taxon>Spirochaetota</taxon>
        <taxon>Spirochaetia</taxon>
        <taxon>Leptospirales</taxon>
        <taxon>Leptospiraceae</taxon>
        <taxon>Leptospira</taxon>
    </lineage>
</organism>
<dbReference type="AlphaFoldDB" id="A0AA87MRT1"/>
<dbReference type="EMBL" id="AKWM02000030">
    <property type="protein sequence ID" value="EKS00677.1"/>
    <property type="molecule type" value="Genomic_DNA"/>
</dbReference>
<proteinExistence type="predicted"/>
<reference evidence="1 2" key="1">
    <citation type="journal article" date="2014" name="Int. J. Syst. Evol. Microbiol.">
        <title>Leptospira mayottensis sp. nov., a pathogenic species of the genus Leptospira isolated from humans.</title>
        <authorList>
            <person name="Bourhy P."/>
            <person name="Collet L."/>
            <person name="Brisse S."/>
            <person name="Picardeau M."/>
        </authorList>
    </citation>
    <scope>NUCLEOTIDE SEQUENCE [LARGE SCALE GENOMIC DNA]</scope>
    <source>
        <strain evidence="1 2">200901122</strain>
    </source>
</reference>